<accession>A0A1F5ELR2</accession>
<feature type="coiled-coil region" evidence="1">
    <location>
        <begin position="36"/>
        <end position="95"/>
    </location>
</feature>
<proteinExistence type="predicted"/>
<keyword evidence="2" id="KW-1133">Transmembrane helix</keyword>
<keyword evidence="2" id="KW-0812">Transmembrane</keyword>
<evidence type="ECO:0000256" key="2">
    <source>
        <dbReference type="SAM" id="Phobius"/>
    </source>
</evidence>
<evidence type="ECO:0000313" key="3">
    <source>
        <dbReference type="EMBL" id="OGD68359.1"/>
    </source>
</evidence>
<sequence length="326" mass="35813">MNNEEHFEISLHTSIIAIVVIGVVVGASYFYNYTGYKDIALENQDLQKQLSDHQTELENIRKEINLLRFESTGKVDELNQKLSQEKVIRESIENQMDKQSLASQKKISSLENRLSLTSLSSDLSSVIKNWEKLIVLIDCDFSLANSYLSYSTSGSGTALAFPNSPIKIVTNKHVLVAPYLYSMNGCVVKVQGSTKEFFVSPEGAEVSANNYDWGILEITDPDENLTKITQVFPNICEQKPSLGDSVIVLGYPDIGSKTTITATEGIVSGFDGDYFITSAKVEQGNSGGAAILSKKNCLLGIPTYASLGEVESLARILDIWTVLTKN</sequence>
<dbReference type="EMBL" id="MFAB01000029">
    <property type="protein sequence ID" value="OGD68359.1"/>
    <property type="molecule type" value="Genomic_DNA"/>
</dbReference>
<comment type="caution">
    <text evidence="3">The sequence shown here is derived from an EMBL/GenBank/DDBJ whole genome shotgun (WGS) entry which is preliminary data.</text>
</comment>
<dbReference type="AlphaFoldDB" id="A0A1F5ELR2"/>
<dbReference type="Pfam" id="PF13365">
    <property type="entry name" value="Trypsin_2"/>
    <property type="match status" value="1"/>
</dbReference>
<dbReference type="InterPro" id="IPR043504">
    <property type="entry name" value="Peptidase_S1_PA_chymotrypsin"/>
</dbReference>
<dbReference type="STRING" id="1797579.A2996_00405"/>
<keyword evidence="1" id="KW-0175">Coiled coil</keyword>
<dbReference type="InterPro" id="IPR009003">
    <property type="entry name" value="Peptidase_S1_PA"/>
</dbReference>
<protein>
    <recommendedName>
        <fullName evidence="5">Serine protease</fullName>
    </recommendedName>
</protein>
<keyword evidence="2" id="KW-0472">Membrane</keyword>
<name>A0A1F5ELR2_9BACT</name>
<dbReference type="SUPFAM" id="SSF50494">
    <property type="entry name" value="Trypsin-like serine proteases"/>
    <property type="match status" value="1"/>
</dbReference>
<evidence type="ECO:0000256" key="1">
    <source>
        <dbReference type="SAM" id="Coils"/>
    </source>
</evidence>
<gene>
    <name evidence="3" type="ORF">A2996_00405</name>
</gene>
<evidence type="ECO:0000313" key="4">
    <source>
        <dbReference type="Proteomes" id="UP000176865"/>
    </source>
</evidence>
<feature type="transmembrane region" description="Helical" evidence="2">
    <location>
        <begin position="12"/>
        <end position="31"/>
    </location>
</feature>
<evidence type="ECO:0008006" key="5">
    <source>
        <dbReference type="Google" id="ProtNLM"/>
    </source>
</evidence>
<dbReference type="Proteomes" id="UP000176865">
    <property type="component" value="Unassembled WGS sequence"/>
</dbReference>
<reference evidence="3 4" key="1">
    <citation type="journal article" date="2016" name="Nat. Commun.">
        <title>Thousands of microbial genomes shed light on interconnected biogeochemical processes in an aquifer system.</title>
        <authorList>
            <person name="Anantharaman K."/>
            <person name="Brown C.T."/>
            <person name="Hug L.A."/>
            <person name="Sharon I."/>
            <person name="Castelle C.J."/>
            <person name="Probst A.J."/>
            <person name="Thomas B.C."/>
            <person name="Singh A."/>
            <person name="Wilkins M.J."/>
            <person name="Karaoz U."/>
            <person name="Brodie E.L."/>
            <person name="Williams K.H."/>
            <person name="Hubbard S.S."/>
            <person name="Banfield J.F."/>
        </authorList>
    </citation>
    <scope>NUCLEOTIDE SEQUENCE [LARGE SCALE GENOMIC DNA]</scope>
</reference>
<dbReference type="Gene3D" id="2.40.10.10">
    <property type="entry name" value="Trypsin-like serine proteases"/>
    <property type="match status" value="1"/>
</dbReference>
<organism evidence="3 4">
    <name type="scientific">Candidatus Campbellbacteria bacterium RIFCSPLOWO2_01_FULL_34_15</name>
    <dbReference type="NCBI Taxonomy" id="1797579"/>
    <lineage>
        <taxon>Bacteria</taxon>
        <taxon>Candidatus Campbelliibacteriota</taxon>
    </lineage>
</organism>